<evidence type="ECO:0000256" key="2">
    <source>
        <dbReference type="SAM" id="Phobius"/>
    </source>
</evidence>
<accession>A0ABS8ZEV2</accession>
<keyword evidence="4" id="KW-1185">Reference proteome</keyword>
<feature type="transmembrane region" description="Helical" evidence="2">
    <location>
        <begin position="39"/>
        <end position="61"/>
    </location>
</feature>
<protein>
    <recommendedName>
        <fullName evidence="5">DUF4878 domain-containing protein</fullName>
    </recommendedName>
</protein>
<evidence type="ECO:0000313" key="3">
    <source>
        <dbReference type="EMBL" id="MCE7006344.1"/>
    </source>
</evidence>
<name>A0ABS8ZEV2_9PSEU</name>
<dbReference type="EMBL" id="JAJVCN010000002">
    <property type="protein sequence ID" value="MCE7006344.1"/>
    <property type="molecule type" value="Genomic_DNA"/>
</dbReference>
<dbReference type="Proteomes" id="UP001521150">
    <property type="component" value="Unassembled WGS sequence"/>
</dbReference>
<gene>
    <name evidence="3" type="ORF">LWC34_26430</name>
</gene>
<organism evidence="3 4">
    <name type="scientific">Kibdelosporangium philippinense</name>
    <dbReference type="NCBI Taxonomy" id="211113"/>
    <lineage>
        <taxon>Bacteria</taxon>
        <taxon>Bacillati</taxon>
        <taxon>Actinomycetota</taxon>
        <taxon>Actinomycetes</taxon>
        <taxon>Pseudonocardiales</taxon>
        <taxon>Pseudonocardiaceae</taxon>
        <taxon>Kibdelosporangium</taxon>
    </lineage>
</organism>
<sequence length="186" mass="19396">MTYPPQQPPPGQYPYGPQQPPYGPPGWPPPPPPKNKTGLVVALVAAAVLLIGGVVTVVLLTTGDSSNTTSRDLPAAQTTTSKPTKKPGGTVENKAELEAAVKPVAQQYADAVIRQDSAAAQALTCKKVDPGVMYENLAGEAEPVVGKVTIYSSTRITVDMGLKGVPEARGVPLPFVNQNGTWCVEV</sequence>
<evidence type="ECO:0008006" key="5">
    <source>
        <dbReference type="Google" id="ProtNLM"/>
    </source>
</evidence>
<evidence type="ECO:0000256" key="1">
    <source>
        <dbReference type="SAM" id="MobiDB-lite"/>
    </source>
</evidence>
<comment type="caution">
    <text evidence="3">The sequence shown here is derived from an EMBL/GenBank/DDBJ whole genome shotgun (WGS) entry which is preliminary data.</text>
</comment>
<proteinExistence type="predicted"/>
<keyword evidence="2" id="KW-1133">Transmembrane helix</keyword>
<keyword evidence="2" id="KW-0472">Membrane</keyword>
<evidence type="ECO:0000313" key="4">
    <source>
        <dbReference type="Proteomes" id="UP001521150"/>
    </source>
</evidence>
<reference evidence="3 4" key="1">
    <citation type="submission" date="2021-12" db="EMBL/GenBank/DDBJ databases">
        <title>Genome sequence of Kibdelosporangium philippinense ATCC 49844.</title>
        <authorList>
            <person name="Fedorov E.A."/>
            <person name="Omeragic M."/>
            <person name="Shalygina K.F."/>
            <person name="Maclea K.S."/>
        </authorList>
    </citation>
    <scope>NUCLEOTIDE SEQUENCE [LARGE SCALE GENOMIC DNA]</scope>
    <source>
        <strain evidence="3 4">ATCC 49844</strain>
    </source>
</reference>
<feature type="region of interest" description="Disordered" evidence="1">
    <location>
        <begin position="1"/>
        <end position="33"/>
    </location>
</feature>
<feature type="region of interest" description="Disordered" evidence="1">
    <location>
        <begin position="64"/>
        <end position="90"/>
    </location>
</feature>
<keyword evidence="2" id="KW-0812">Transmembrane</keyword>
<feature type="compositionally biased region" description="Low complexity" evidence="1">
    <location>
        <begin position="78"/>
        <end position="90"/>
    </location>
</feature>
<dbReference type="RefSeq" id="WP_233727834.1">
    <property type="nucleotide sequence ID" value="NZ_JAJVCN010000002.1"/>
</dbReference>